<evidence type="ECO:0000256" key="1">
    <source>
        <dbReference type="ARBA" id="ARBA00004502"/>
    </source>
</evidence>
<evidence type="ECO:0000313" key="5">
    <source>
        <dbReference type="RefSeq" id="XP_008302873.1"/>
    </source>
</evidence>
<sequence>MLANQHHKTSAVLRATRLPLVRSALQSVTTAYSGVKGRYPLLGMVGGVAEVGVRSVSYQAMRRATPLLQSLEPQIEVANSYALVGLDSLERNFPILNQSTEEVISHLKDAFFLTLDDMQLWVVEGLDGALDRLEHVADAARTAVQQLQETPVGRAATSGLDEVLSRLEDATAYYLPLPATLREYIRWSKVKDRQSGSLL</sequence>
<dbReference type="PANTHER" id="PTHR14024">
    <property type="entry name" value="PERILIPIN"/>
    <property type="match status" value="1"/>
</dbReference>
<dbReference type="Proteomes" id="UP000694891">
    <property type="component" value="Unplaced"/>
</dbReference>
<evidence type="ECO:0000313" key="4">
    <source>
        <dbReference type="Proteomes" id="UP000694891"/>
    </source>
</evidence>
<dbReference type="Pfam" id="PF03036">
    <property type="entry name" value="Perilipin"/>
    <property type="match status" value="1"/>
</dbReference>
<organism evidence="4 5">
    <name type="scientific">Stegastes partitus</name>
    <name type="common">bicolor damselfish</name>
    <dbReference type="NCBI Taxonomy" id="144197"/>
    <lineage>
        <taxon>Eukaryota</taxon>
        <taxon>Metazoa</taxon>
        <taxon>Chordata</taxon>
        <taxon>Craniata</taxon>
        <taxon>Vertebrata</taxon>
        <taxon>Euteleostomi</taxon>
        <taxon>Actinopterygii</taxon>
        <taxon>Neopterygii</taxon>
        <taxon>Teleostei</taxon>
        <taxon>Neoteleostei</taxon>
        <taxon>Acanthomorphata</taxon>
        <taxon>Ovalentaria</taxon>
        <taxon>Pomacentridae</taxon>
        <taxon>Stegastes</taxon>
    </lineage>
</organism>
<comment type="subcellular location">
    <subcellularLocation>
        <location evidence="1">Lipid droplet</location>
    </subcellularLocation>
</comment>
<dbReference type="GO" id="GO:0019915">
    <property type="term" value="P:lipid storage"/>
    <property type="evidence" value="ECO:0007669"/>
    <property type="project" value="TreeGrafter"/>
</dbReference>
<name>A0A9Y4TYM5_9TELE</name>
<dbReference type="GO" id="GO:0010890">
    <property type="term" value="P:positive regulation of triglyceride storage"/>
    <property type="evidence" value="ECO:0007669"/>
    <property type="project" value="TreeGrafter"/>
</dbReference>
<comment type="similarity">
    <text evidence="2">Belongs to the perilipin family.</text>
</comment>
<dbReference type="GeneID" id="103374546"/>
<accession>A0A9Y4TYM5</accession>
<reference evidence="5" key="1">
    <citation type="submission" date="2025-08" db="UniProtKB">
        <authorList>
            <consortium name="RefSeq"/>
        </authorList>
    </citation>
    <scope>IDENTIFICATION</scope>
</reference>
<dbReference type="PANTHER" id="PTHR14024:SF48">
    <property type="entry name" value="PERILIPIN 6"/>
    <property type="match status" value="1"/>
</dbReference>
<dbReference type="GO" id="GO:0005811">
    <property type="term" value="C:lipid droplet"/>
    <property type="evidence" value="ECO:0007669"/>
    <property type="project" value="UniProtKB-SubCell"/>
</dbReference>
<dbReference type="GO" id="GO:0005829">
    <property type="term" value="C:cytosol"/>
    <property type="evidence" value="ECO:0007669"/>
    <property type="project" value="TreeGrafter"/>
</dbReference>
<keyword evidence="3" id="KW-0551">Lipid droplet</keyword>
<dbReference type="InterPro" id="IPR004279">
    <property type="entry name" value="Perilipin"/>
</dbReference>
<dbReference type="AlphaFoldDB" id="A0A9Y4TYM5"/>
<protein>
    <submittedName>
        <fullName evidence="5">Perilipin-2-like</fullName>
    </submittedName>
</protein>
<evidence type="ECO:0000256" key="2">
    <source>
        <dbReference type="ARBA" id="ARBA00006311"/>
    </source>
</evidence>
<feature type="non-terminal residue" evidence="5">
    <location>
        <position position="199"/>
    </location>
</feature>
<proteinExistence type="inferred from homology"/>
<keyword evidence="4" id="KW-1185">Reference proteome</keyword>
<evidence type="ECO:0000256" key="3">
    <source>
        <dbReference type="ARBA" id="ARBA00022677"/>
    </source>
</evidence>
<dbReference type="RefSeq" id="XP_008302873.1">
    <property type="nucleotide sequence ID" value="XM_008304651.1"/>
</dbReference>
<gene>
    <name evidence="5" type="primary">LOC103374546</name>
</gene>